<dbReference type="Pfam" id="PF19635">
    <property type="entry name" value="DUF6138"/>
    <property type="match status" value="1"/>
</dbReference>
<name>A0A4Y6V0I9_SACBS</name>
<dbReference type="Proteomes" id="UP000316968">
    <property type="component" value="Chromosome"/>
</dbReference>
<protein>
    <submittedName>
        <fullName evidence="1">Uncharacterized protein</fullName>
    </submittedName>
</protein>
<dbReference type="KEGG" id="saca:FFV09_23515"/>
<proteinExistence type="predicted"/>
<dbReference type="AlphaFoldDB" id="A0A4Y6V0I9"/>
<evidence type="ECO:0000313" key="1">
    <source>
        <dbReference type="EMBL" id="QDH23572.1"/>
    </source>
</evidence>
<reference evidence="1 2" key="1">
    <citation type="submission" date="2019-06" db="EMBL/GenBank/DDBJ databases">
        <title>Saccharibacillus brassicae sp. nov., an endophytic bacterium isolated from Chinese cabbage seeds (Brassica pekinensis).</title>
        <authorList>
            <person name="Jiang L."/>
            <person name="Lee J."/>
            <person name="Kim S.W."/>
        </authorList>
    </citation>
    <scope>NUCLEOTIDE SEQUENCE [LARGE SCALE GENOMIC DNA]</scope>
    <source>
        <strain evidence="2">KCTC 43072 / ATSA2</strain>
    </source>
</reference>
<sequence>MEQTVELFLRQVWAGLEDIYGREKRRIDKISAWSPLQAGIFNYVKITRSLPERGLSPRQLAIDVYEPLPWSDSAYRFELDFDPEQNPEAWTDDKLRGEFWPALQQKIVELRKSGQMGARFFDYRLDLELEFHRADRKQPLKLSAALIDADKREQLRQTLDAFIARKVLAPGPARPKQEDLFFFAELLFNPNFLPAGRDAPDAGAIEPLLSAVAGKLRDQPQRLAQWRGEYKRALRNWAERLFLPHYFEPAGDYSLSFTPKPETERPQADADSLDFFVYAALKIGESEPDLRLQYLGYADLLGSDTARRYLTAGSGIVDSRRRGSLFVGQANDVLQSIELKLLAEEEPAYREALDDLCALLEQGFPNTYALKLKSGEKRWLPLKTLAKSPLHRFFANALHYPALFPAIARYAELAMEEYAWYNDVEPGEKSVMPGTYAVFGLGLRSEAYFPLLLRYMALVDTEHQSAQDEYAAAFVAAHGLSGRTLPVLVAILLASGQSAKPIKPCPIDTPELARLLLTSLEMLPEHERDTVRYRLFGDADKLARTAKKAEPELRAALEQIRAAAP</sequence>
<organism evidence="1 2">
    <name type="scientific">Saccharibacillus brassicae</name>
    <dbReference type="NCBI Taxonomy" id="2583377"/>
    <lineage>
        <taxon>Bacteria</taxon>
        <taxon>Bacillati</taxon>
        <taxon>Bacillota</taxon>
        <taxon>Bacilli</taxon>
        <taxon>Bacillales</taxon>
        <taxon>Paenibacillaceae</taxon>
        <taxon>Saccharibacillus</taxon>
    </lineage>
</organism>
<dbReference type="RefSeq" id="WP_141450193.1">
    <property type="nucleotide sequence ID" value="NZ_CP041217.1"/>
</dbReference>
<gene>
    <name evidence="1" type="ORF">FFV09_23515</name>
</gene>
<keyword evidence="2" id="KW-1185">Reference proteome</keyword>
<accession>A0A4Y6V0I9</accession>
<dbReference type="OrthoDB" id="1089802at2"/>
<dbReference type="EMBL" id="CP041217">
    <property type="protein sequence ID" value="QDH23572.1"/>
    <property type="molecule type" value="Genomic_DNA"/>
</dbReference>
<dbReference type="InterPro" id="IPR046136">
    <property type="entry name" value="DUF6138"/>
</dbReference>
<evidence type="ECO:0000313" key="2">
    <source>
        <dbReference type="Proteomes" id="UP000316968"/>
    </source>
</evidence>